<dbReference type="Pfam" id="PF01613">
    <property type="entry name" value="Flavin_Reduct"/>
    <property type="match status" value="1"/>
</dbReference>
<dbReference type="SMART" id="SM00903">
    <property type="entry name" value="Flavin_Reduct"/>
    <property type="match status" value="1"/>
</dbReference>
<protein>
    <submittedName>
        <fullName evidence="4">Flavin reductase (DIM6/NTAB) family NADH-FMN oxidoreductase RutF</fullName>
    </submittedName>
</protein>
<feature type="region of interest" description="Disordered" evidence="2">
    <location>
        <begin position="1"/>
        <end position="25"/>
    </location>
</feature>
<dbReference type="RefSeq" id="WP_123668757.1">
    <property type="nucleotide sequence ID" value="NZ_RJKE01000001.1"/>
</dbReference>
<comment type="caution">
    <text evidence="4">The sequence shown here is derived from an EMBL/GenBank/DDBJ whole genome shotgun (WGS) entry which is preliminary data.</text>
</comment>
<dbReference type="GO" id="GO:0042602">
    <property type="term" value="F:riboflavin reductase (NADPH) activity"/>
    <property type="evidence" value="ECO:0007669"/>
    <property type="project" value="TreeGrafter"/>
</dbReference>
<dbReference type="OrthoDB" id="9792858at2"/>
<dbReference type="Gene3D" id="2.30.110.10">
    <property type="entry name" value="Electron Transport, Fmn-binding Protein, Chain A"/>
    <property type="match status" value="1"/>
</dbReference>
<gene>
    <name evidence="4" type="ORF">EDD29_7411</name>
</gene>
<dbReference type="AlphaFoldDB" id="A0A3N1D890"/>
<accession>A0A3N1D890</accession>
<dbReference type="EMBL" id="RJKE01000001">
    <property type="protein sequence ID" value="ROO89706.1"/>
    <property type="molecule type" value="Genomic_DNA"/>
</dbReference>
<dbReference type="PANTHER" id="PTHR30466">
    <property type="entry name" value="FLAVIN REDUCTASE"/>
    <property type="match status" value="1"/>
</dbReference>
<sequence>MSASLTRRPKADPGTPSAVTEPNARRGIGADLYREALGAHAAGVVVITGHPESGPIGLAATSFAAVSQAPPLVSYYAAHSSGTFPALSRLPYFGVNVLAEGQRDIAARFAAPGVDRFAGTAWRAGPHGVPLLDGAAVHLVCRTYDRLDLGDHTLEVGYVLSADVTGSTPLLYVRGSFGGFVPDYR</sequence>
<proteinExistence type="predicted"/>
<keyword evidence="1" id="KW-0560">Oxidoreductase</keyword>
<evidence type="ECO:0000313" key="4">
    <source>
        <dbReference type="EMBL" id="ROO89706.1"/>
    </source>
</evidence>
<keyword evidence="5" id="KW-1185">Reference proteome</keyword>
<dbReference type="GO" id="GO:0010181">
    <property type="term" value="F:FMN binding"/>
    <property type="evidence" value="ECO:0007669"/>
    <property type="project" value="InterPro"/>
</dbReference>
<evidence type="ECO:0000256" key="2">
    <source>
        <dbReference type="SAM" id="MobiDB-lite"/>
    </source>
</evidence>
<dbReference type="InterPro" id="IPR002563">
    <property type="entry name" value="Flavin_Rdtase-like_dom"/>
</dbReference>
<evidence type="ECO:0000256" key="1">
    <source>
        <dbReference type="ARBA" id="ARBA00023002"/>
    </source>
</evidence>
<dbReference type="InterPro" id="IPR012349">
    <property type="entry name" value="Split_barrel_FMN-bd"/>
</dbReference>
<reference evidence="4 5" key="1">
    <citation type="submission" date="2018-11" db="EMBL/GenBank/DDBJ databases">
        <title>Sequencing the genomes of 1000 actinobacteria strains.</title>
        <authorList>
            <person name="Klenk H.-P."/>
        </authorList>
    </citation>
    <scope>NUCLEOTIDE SEQUENCE [LARGE SCALE GENOMIC DNA]</scope>
    <source>
        <strain evidence="4 5">DSM 44254</strain>
    </source>
</reference>
<evidence type="ECO:0000259" key="3">
    <source>
        <dbReference type="SMART" id="SM00903"/>
    </source>
</evidence>
<dbReference type="SUPFAM" id="SSF50475">
    <property type="entry name" value="FMN-binding split barrel"/>
    <property type="match status" value="1"/>
</dbReference>
<dbReference type="GO" id="GO:0006208">
    <property type="term" value="P:pyrimidine nucleobase catabolic process"/>
    <property type="evidence" value="ECO:0007669"/>
    <property type="project" value="TreeGrafter"/>
</dbReference>
<evidence type="ECO:0000313" key="5">
    <source>
        <dbReference type="Proteomes" id="UP000272400"/>
    </source>
</evidence>
<name>A0A3N1D890_9ACTN</name>
<dbReference type="Proteomes" id="UP000272400">
    <property type="component" value="Unassembled WGS sequence"/>
</dbReference>
<organism evidence="4 5">
    <name type="scientific">Actinocorallia herbida</name>
    <dbReference type="NCBI Taxonomy" id="58109"/>
    <lineage>
        <taxon>Bacteria</taxon>
        <taxon>Bacillati</taxon>
        <taxon>Actinomycetota</taxon>
        <taxon>Actinomycetes</taxon>
        <taxon>Streptosporangiales</taxon>
        <taxon>Thermomonosporaceae</taxon>
        <taxon>Actinocorallia</taxon>
    </lineage>
</organism>
<feature type="domain" description="Flavin reductase like" evidence="3">
    <location>
        <begin position="37"/>
        <end position="179"/>
    </location>
</feature>
<dbReference type="PANTHER" id="PTHR30466:SF1">
    <property type="entry name" value="FMN REDUCTASE (NADH) RUTF"/>
    <property type="match status" value="1"/>
</dbReference>
<dbReference type="InterPro" id="IPR050268">
    <property type="entry name" value="NADH-dep_flavin_reductase"/>
</dbReference>